<accession>Q19YT8</accession>
<organism evidence="1 2">
    <name type="scientific">Mycobacterium phage Pipefish</name>
    <dbReference type="NCBI Taxonomy" id="373413"/>
    <lineage>
        <taxon>Viruses</taxon>
        <taxon>Duplodnaviria</taxon>
        <taxon>Heunggongvirae</taxon>
        <taxon>Uroviricota</taxon>
        <taxon>Caudoviricetes</taxon>
        <taxon>Bclasvirinae</taxon>
        <taxon>Pipefishvirus</taxon>
        <taxon>Pipefishvirus pipefish</taxon>
    </lineage>
</organism>
<dbReference type="SUPFAM" id="SSF54171">
    <property type="entry name" value="DNA-binding domain"/>
    <property type="match status" value="1"/>
</dbReference>
<protein>
    <recommendedName>
        <fullName evidence="3">AP2/ERF domain-containing protein</fullName>
    </recommendedName>
</protein>
<dbReference type="InterPro" id="IPR016177">
    <property type="entry name" value="DNA-bd_dom_sf"/>
</dbReference>
<gene>
    <name evidence="1" type="primary">67</name>
    <name evidence="1" type="ORF">PBI_PIPEFISH_67</name>
</gene>
<evidence type="ECO:0000313" key="1">
    <source>
        <dbReference type="EMBL" id="ABD58564.1"/>
    </source>
</evidence>
<sequence>MAHNMSPDFPRSSVKGVWYDQRTKRWSVHMMSGGAYRYFGSSPDKATAEDMAERARRGDLKPIIADPRRASSRSKSGVRGVSWNRQFQKWHVRVKIDGKYGSFGLYADLDEAAEVAERARRGEIQPNTVSFRETR</sequence>
<evidence type="ECO:0000313" key="2">
    <source>
        <dbReference type="Proteomes" id="UP000000907"/>
    </source>
</evidence>
<dbReference type="RefSeq" id="YP_655344.1">
    <property type="nucleotide sequence ID" value="NC_008199.1"/>
</dbReference>
<reference evidence="2" key="1">
    <citation type="journal article" date="2006" name="PLoS Genet.">
        <title>Exploring the Mycobacteriophage Metaproteome: Phage Genomics as an Educational Platform.</title>
        <authorList>
            <person name="Hatfull G.F."/>
            <person name="Pedulla M.L."/>
            <person name="Jacobs-Sera D."/>
            <person name="Cichon P.M."/>
            <person name="Foley A."/>
            <person name="Ford M.E."/>
            <person name="Gonda R.M."/>
            <person name="Houtz J.M."/>
            <person name="Hryckowian A.J."/>
            <person name="Kelchner V.A."/>
            <person name="Namburi S."/>
            <person name="Pajcini K.V."/>
            <person name="Popovich M.G."/>
            <person name="Schleicher D.T."/>
            <person name="Simanek B.Z."/>
            <person name="Smith A.L."/>
            <person name="Zdanowicz G.M."/>
            <person name="Kumar V."/>
            <person name="Peebles C.L."/>
            <person name="Jacobs W.R.Jr."/>
            <person name="Lawrence J.G."/>
            <person name="Hendrix R.W."/>
        </authorList>
    </citation>
    <scope>NUCLEOTIDE SEQUENCE [LARGE SCALE GENOMIC DNA]</scope>
</reference>
<dbReference type="KEGG" id="vg:4157797"/>
<dbReference type="EMBL" id="DQ398049">
    <property type="protein sequence ID" value="ABD58564.1"/>
    <property type="molecule type" value="Genomic_DNA"/>
</dbReference>
<keyword evidence="2" id="KW-1185">Reference proteome</keyword>
<dbReference type="GO" id="GO:0003677">
    <property type="term" value="F:DNA binding"/>
    <property type="evidence" value="ECO:0007669"/>
    <property type="project" value="InterPro"/>
</dbReference>
<name>Q19YT8_9CAUD</name>
<dbReference type="Proteomes" id="UP000000907">
    <property type="component" value="Segment"/>
</dbReference>
<proteinExistence type="predicted"/>
<evidence type="ECO:0008006" key="3">
    <source>
        <dbReference type="Google" id="ProtNLM"/>
    </source>
</evidence>
<reference evidence="1 2" key="2">
    <citation type="journal article" date="2006" name="PLoS Genet.">
        <title>Exploring the mycobacteriophage metaproteome: phage genomics as an educational platform.</title>
        <authorList>
            <person name="Hatfull G.F."/>
            <person name="Pedulla M.L."/>
            <person name="Jacobs-Sera D."/>
            <person name="Cichon P.M."/>
            <person name="Foley A."/>
            <person name="Ford M.E."/>
            <person name="Gonda R.M."/>
            <person name="Houtz J.M."/>
            <person name="Hryckowian A.J."/>
            <person name="Kelchner V.A."/>
            <person name="Namburi S."/>
            <person name="Pajcini K.V."/>
            <person name="Popovich M.G."/>
            <person name="Schleicher D.T."/>
            <person name="Simanek B.Z."/>
            <person name="Smith A.L."/>
            <person name="Zdanowicz G.M."/>
            <person name="Kumar V."/>
            <person name="Peebles C.L."/>
            <person name="Jacobs W.R.Jr."/>
            <person name="Lawrence J.G."/>
            <person name="Hendrix R.W."/>
        </authorList>
    </citation>
    <scope>NUCLEOTIDE SEQUENCE [LARGE SCALE GENOMIC DNA]</scope>
</reference>